<dbReference type="EMBL" id="AP017315">
    <property type="protein sequence ID" value="BAU32185.1"/>
    <property type="molecule type" value="Genomic_DNA"/>
</dbReference>
<dbReference type="KEGG" id="malk:MalAC0309_1328"/>
<dbReference type="Gene3D" id="2.40.37.10">
    <property type="entry name" value="Lyase, Ornithine Decarboxylase, Chain A, domain 1"/>
    <property type="match status" value="1"/>
</dbReference>
<accession>A0A0U5B8K7</accession>
<evidence type="ECO:0000256" key="3">
    <source>
        <dbReference type="ARBA" id="ARBA00023235"/>
    </source>
</evidence>
<dbReference type="AlphaFoldDB" id="A0A0U5B8K7"/>
<dbReference type="InterPro" id="IPR011079">
    <property type="entry name" value="Ala_racemase_C"/>
</dbReference>
<dbReference type="PANTHER" id="PTHR30511:SF0">
    <property type="entry name" value="ALANINE RACEMASE, CATABOLIC-RELATED"/>
    <property type="match status" value="1"/>
</dbReference>
<reference evidence="6" key="1">
    <citation type="submission" date="2015-12" db="EMBL/GenBank/DDBJ databases">
        <authorList>
            <person name="Shamseldin A."/>
            <person name="Moawad H."/>
            <person name="Abd El-Rahim W.M."/>
            <person name="Sadowsky M.J."/>
        </authorList>
    </citation>
    <scope>NUCLEOTIDE SEQUENCE [LARGE SCALE GENOMIC DNA]</scope>
    <source>
        <strain evidence="6">JAM AC0309</strain>
    </source>
</reference>
<dbReference type="PRINTS" id="PR00992">
    <property type="entry name" value="ALARACEMASE"/>
</dbReference>
<comment type="cofactor">
    <cofactor evidence="1">
        <name>pyridoxal 5'-phosphate</name>
        <dbReference type="ChEBI" id="CHEBI:597326"/>
    </cofactor>
</comment>
<dbReference type="GO" id="GO:0030170">
    <property type="term" value="F:pyridoxal phosphate binding"/>
    <property type="evidence" value="ECO:0007669"/>
    <property type="project" value="TreeGrafter"/>
</dbReference>
<gene>
    <name evidence="5" type="ORF">MalAC0309_1328</name>
</gene>
<dbReference type="InterPro" id="IPR009006">
    <property type="entry name" value="Ala_racemase/Decarboxylase_C"/>
</dbReference>
<dbReference type="GO" id="GO:0008784">
    <property type="term" value="F:alanine racemase activity"/>
    <property type="evidence" value="ECO:0007669"/>
    <property type="project" value="InterPro"/>
</dbReference>
<reference evidence="5 6" key="2">
    <citation type="submission" date="2016-01" db="EMBL/GenBank/DDBJ databases">
        <title>Microcella alkaliphila JAM AC0309 whole genome shotgun sequence.</title>
        <authorList>
            <person name="Kurata A."/>
            <person name="Hirose Y."/>
            <person name="Kishimoto N."/>
            <person name="Kobayashi T."/>
        </authorList>
    </citation>
    <scope>NUCLEOTIDE SEQUENCE [LARGE SCALE GENOMIC DNA]</scope>
    <source>
        <strain evidence="5 6">JAM AC0309</strain>
    </source>
</reference>
<proteinExistence type="predicted"/>
<dbReference type="PANTHER" id="PTHR30511">
    <property type="entry name" value="ALANINE RACEMASE"/>
    <property type="match status" value="1"/>
</dbReference>
<protein>
    <submittedName>
        <fullName evidence="5">Alanine racemase</fullName>
    </submittedName>
</protein>
<keyword evidence="3" id="KW-0413">Isomerase</keyword>
<dbReference type="InterPro" id="IPR000821">
    <property type="entry name" value="Ala_racemase"/>
</dbReference>
<keyword evidence="2" id="KW-0663">Pyridoxal phosphate</keyword>
<organism evidence="5 6">
    <name type="scientific">Microcella alkaliphila</name>
    <dbReference type="NCBI Taxonomy" id="279828"/>
    <lineage>
        <taxon>Bacteria</taxon>
        <taxon>Bacillati</taxon>
        <taxon>Actinomycetota</taxon>
        <taxon>Actinomycetes</taxon>
        <taxon>Micrococcales</taxon>
        <taxon>Microbacteriaceae</taxon>
        <taxon>Microcella</taxon>
    </lineage>
</organism>
<dbReference type="OrthoDB" id="9813814at2"/>
<evidence type="ECO:0000256" key="1">
    <source>
        <dbReference type="ARBA" id="ARBA00001933"/>
    </source>
</evidence>
<evidence type="ECO:0000259" key="4">
    <source>
        <dbReference type="SMART" id="SM01005"/>
    </source>
</evidence>
<feature type="domain" description="Alanine racemase C-terminal" evidence="4">
    <location>
        <begin position="44"/>
        <end position="175"/>
    </location>
</feature>
<dbReference type="Pfam" id="PF00842">
    <property type="entry name" value="Ala_racemase_C"/>
    <property type="match status" value="1"/>
</dbReference>
<sequence>MSTTEPARLLELDADTARLVERLRGVGGTDADVTALRERIRAHSPRLSAVILSTYAIPAGGGVSYGHTFVADRDRVAADVAIGYGHGLPRHAGNTATMVAAPAEGTARALPIVGRVAMDDAVVLIDEVPLVAGDHLSVFGPGSGETPLDQWSAMVDDDPVSVLLALDPRITTVVCDDA</sequence>
<evidence type="ECO:0000313" key="5">
    <source>
        <dbReference type="EMBL" id="BAU32185.1"/>
    </source>
</evidence>
<evidence type="ECO:0000256" key="2">
    <source>
        <dbReference type="ARBA" id="ARBA00022898"/>
    </source>
</evidence>
<dbReference type="SUPFAM" id="SSF50621">
    <property type="entry name" value="Alanine racemase C-terminal domain-like"/>
    <property type="match status" value="1"/>
</dbReference>
<dbReference type="GO" id="GO:0006522">
    <property type="term" value="P:alanine metabolic process"/>
    <property type="evidence" value="ECO:0007669"/>
    <property type="project" value="InterPro"/>
</dbReference>
<name>A0A0U5B8K7_9MICO</name>
<dbReference type="GO" id="GO:0005829">
    <property type="term" value="C:cytosol"/>
    <property type="evidence" value="ECO:0007669"/>
    <property type="project" value="TreeGrafter"/>
</dbReference>
<dbReference type="Proteomes" id="UP000218965">
    <property type="component" value="Chromosome"/>
</dbReference>
<dbReference type="SMART" id="SM01005">
    <property type="entry name" value="Ala_racemase_C"/>
    <property type="match status" value="1"/>
</dbReference>
<evidence type="ECO:0000313" key="6">
    <source>
        <dbReference type="Proteomes" id="UP000218965"/>
    </source>
</evidence>
<dbReference type="RefSeq" id="WP_096421300.1">
    <property type="nucleotide sequence ID" value="NZ_AP017315.1"/>
</dbReference>